<evidence type="ECO:0008006" key="4">
    <source>
        <dbReference type="Google" id="ProtNLM"/>
    </source>
</evidence>
<dbReference type="Proteomes" id="UP000653343">
    <property type="component" value="Unassembled WGS sequence"/>
</dbReference>
<reference evidence="3" key="1">
    <citation type="journal article" date="2019" name="Int. J. Syst. Evol. Microbiol.">
        <title>The Global Catalogue of Microorganisms (GCM) 10K type strain sequencing project: providing services to taxonomists for standard genome sequencing and annotation.</title>
        <authorList>
            <consortium name="The Broad Institute Genomics Platform"/>
            <consortium name="The Broad Institute Genome Sequencing Center for Infectious Disease"/>
            <person name="Wu L."/>
            <person name="Ma J."/>
        </authorList>
    </citation>
    <scope>NUCLEOTIDE SEQUENCE [LARGE SCALE GENOMIC DNA]</scope>
    <source>
        <strain evidence="3">KCTC 23917</strain>
    </source>
</reference>
<dbReference type="InterPro" id="IPR052943">
    <property type="entry name" value="TMTC_O-mannosyl-trnsfr"/>
</dbReference>
<dbReference type="PANTHER" id="PTHR44809:SF1">
    <property type="entry name" value="PROTEIN O-MANNOSYL-TRANSFERASE TMTC1"/>
    <property type="match status" value="1"/>
</dbReference>
<dbReference type="InterPro" id="IPR019734">
    <property type="entry name" value="TPR_rpt"/>
</dbReference>
<feature type="repeat" description="TPR" evidence="1">
    <location>
        <begin position="116"/>
        <end position="149"/>
    </location>
</feature>
<dbReference type="Gene3D" id="3.40.50.2000">
    <property type="entry name" value="Glycogen Phosphorylase B"/>
    <property type="match status" value="2"/>
</dbReference>
<proteinExistence type="predicted"/>
<dbReference type="Pfam" id="PF14559">
    <property type="entry name" value="TPR_19"/>
    <property type="match status" value="1"/>
</dbReference>
<comment type="caution">
    <text evidence="2">The sequence shown here is derived from an EMBL/GenBank/DDBJ whole genome shotgun (WGS) entry which is preliminary data.</text>
</comment>
<keyword evidence="1" id="KW-0802">TPR repeat</keyword>
<name>A0ABQ2Y0M8_9BURK</name>
<accession>A0ABQ2Y0M8</accession>
<feature type="repeat" description="TPR" evidence="1">
    <location>
        <begin position="48"/>
        <end position="81"/>
    </location>
</feature>
<dbReference type="PANTHER" id="PTHR44809">
    <property type="match status" value="1"/>
</dbReference>
<evidence type="ECO:0000256" key="1">
    <source>
        <dbReference type="PROSITE-ProRule" id="PRU00339"/>
    </source>
</evidence>
<organism evidence="2 3">
    <name type="scientific">Undibacterium squillarum</name>
    <dbReference type="NCBI Taxonomy" id="1131567"/>
    <lineage>
        <taxon>Bacteria</taxon>
        <taxon>Pseudomonadati</taxon>
        <taxon>Pseudomonadota</taxon>
        <taxon>Betaproteobacteria</taxon>
        <taxon>Burkholderiales</taxon>
        <taxon>Oxalobacteraceae</taxon>
        <taxon>Undibacterium</taxon>
    </lineage>
</organism>
<dbReference type="SMART" id="SM00028">
    <property type="entry name" value="TPR"/>
    <property type="match status" value="4"/>
</dbReference>
<evidence type="ECO:0000313" key="2">
    <source>
        <dbReference type="EMBL" id="GGX47427.1"/>
    </source>
</evidence>
<dbReference type="InterPro" id="IPR011990">
    <property type="entry name" value="TPR-like_helical_dom_sf"/>
</dbReference>
<dbReference type="RefSeq" id="WP_189357776.1">
    <property type="nucleotide sequence ID" value="NZ_BMYU01000007.1"/>
</dbReference>
<dbReference type="PROSITE" id="PS50005">
    <property type="entry name" value="TPR"/>
    <property type="match status" value="2"/>
</dbReference>
<evidence type="ECO:0000313" key="3">
    <source>
        <dbReference type="Proteomes" id="UP000653343"/>
    </source>
</evidence>
<dbReference type="SUPFAM" id="SSF48452">
    <property type="entry name" value="TPR-like"/>
    <property type="match status" value="1"/>
</dbReference>
<keyword evidence="3" id="KW-1185">Reference proteome</keyword>
<sequence>MQTDLSTPNNAAALTALHAEAEALLSRQQWQAADTVYQQILSCSPLDAVALCNRAYCLEHLQQLPAAVEHYRHALQLMPDEARIASNLAAVLIRLGQWQEAENACRHALENDAGCVSAWSNLGMVLACLRREVEAESCLETALLLDPQHRLASFNLSYLWLRQGRWQSAWPLYEQRPWLPDLPSDLPRWQRGDALHGKRILLVQEGGYGDVMHMLRYVKALRILSGCGISLLCEPALQRLLTALPELDAVYISHSEPDPQAYDVWLPVLSLPVVFDTRSNAIPAPVPYLFADAQETAYMAAQLPPRAAGQPRIALVWQGNTAFHNDAERSLPSVQTLASLMNSTRAQWFSLQTGAAAAQADSLPALIRADHLLHDFAATAAVLRQLDALVTVDTAIAHLAGAMGILCALLLPERMPDWRWLQHSSTTGWYPATRLCRQQTAGDWDSALTQAADWLQTLAAA</sequence>
<dbReference type="EMBL" id="BMYU01000007">
    <property type="protein sequence ID" value="GGX47427.1"/>
    <property type="molecule type" value="Genomic_DNA"/>
</dbReference>
<dbReference type="SUPFAM" id="SSF53756">
    <property type="entry name" value="UDP-Glycosyltransferase/glycogen phosphorylase"/>
    <property type="match status" value="1"/>
</dbReference>
<dbReference type="Gene3D" id="1.25.40.10">
    <property type="entry name" value="Tetratricopeptide repeat domain"/>
    <property type="match status" value="1"/>
</dbReference>
<gene>
    <name evidence="2" type="ORF">GCM10010946_27380</name>
</gene>
<protein>
    <recommendedName>
        <fullName evidence="4">Tetratricopeptide repeat protein</fullName>
    </recommendedName>
</protein>
<dbReference type="Pfam" id="PF13432">
    <property type="entry name" value="TPR_16"/>
    <property type="match status" value="1"/>
</dbReference>